<reference evidence="1 2" key="1">
    <citation type="submission" date="2023-10" db="EMBL/GenBank/DDBJ databases">
        <title>Development of a sustainable strategy for remediation of hydrocarbon-contaminated territories based on the waste exchange concept.</title>
        <authorList>
            <person name="Krivoruchko A."/>
        </authorList>
    </citation>
    <scope>NUCLEOTIDE SEQUENCE [LARGE SCALE GENOMIC DNA]</scope>
    <source>
        <strain evidence="1 2">IEGM 1236</strain>
    </source>
</reference>
<comment type="caution">
    <text evidence="1">The sequence shown here is derived from an EMBL/GenBank/DDBJ whole genome shotgun (WGS) entry which is preliminary data.</text>
</comment>
<gene>
    <name evidence="1" type="ORF">R4198_23690</name>
</gene>
<dbReference type="Proteomes" id="UP001185792">
    <property type="component" value="Unassembled WGS sequence"/>
</dbReference>
<accession>A0ABU4F1E3</accession>
<proteinExistence type="predicted"/>
<name>A0ABU4F1E3_WILMA</name>
<dbReference type="EMBL" id="JAWLUM010000005">
    <property type="protein sequence ID" value="MDV7136707.1"/>
    <property type="molecule type" value="Genomic_DNA"/>
</dbReference>
<evidence type="ECO:0000313" key="2">
    <source>
        <dbReference type="Proteomes" id="UP001185792"/>
    </source>
</evidence>
<organism evidence="1 2">
    <name type="scientific">Williamsia marianensis</name>
    <dbReference type="NCBI Taxonomy" id="85044"/>
    <lineage>
        <taxon>Bacteria</taxon>
        <taxon>Bacillati</taxon>
        <taxon>Actinomycetota</taxon>
        <taxon>Actinomycetes</taxon>
        <taxon>Mycobacteriales</taxon>
        <taxon>Nocardiaceae</taxon>
        <taxon>Williamsia</taxon>
    </lineage>
</organism>
<evidence type="ECO:0000313" key="1">
    <source>
        <dbReference type="EMBL" id="MDV7136707.1"/>
    </source>
</evidence>
<dbReference type="RefSeq" id="WP_317714684.1">
    <property type="nucleotide sequence ID" value="NZ_JAWLUM010000005.1"/>
</dbReference>
<sequence length="133" mass="14791">MTWYRIERKALDSDVPVLWLDFEDLPVFPSVLGFVEFGRSALPHTVMSAHITSPTTIEVSQVYDHRGHRHRRALASAVFPNPHSPQWLADVHHRGVMLVLVGDTLPVEASYPFPVTQAEALANCMAGLVHLSG</sequence>
<keyword evidence="2" id="KW-1185">Reference proteome</keyword>
<protein>
    <submittedName>
        <fullName evidence="1">Uncharacterized protein</fullName>
    </submittedName>
</protein>